<protein>
    <submittedName>
        <fullName evidence="2">Uncharacterized protein</fullName>
    </submittedName>
</protein>
<dbReference type="EMBL" id="SNXJ01000005">
    <property type="protein sequence ID" value="TDP28507.1"/>
    <property type="molecule type" value="Genomic_DNA"/>
</dbReference>
<evidence type="ECO:0000313" key="2">
    <source>
        <dbReference type="EMBL" id="SUB26197.1"/>
    </source>
</evidence>
<keyword evidence="1" id="KW-0812">Transmembrane</keyword>
<evidence type="ECO:0000313" key="3">
    <source>
        <dbReference type="EMBL" id="TDP28507.1"/>
    </source>
</evidence>
<name>A0A379AV20_AVIGA</name>
<dbReference type="Proteomes" id="UP000294683">
    <property type="component" value="Unassembled WGS sequence"/>
</dbReference>
<proteinExistence type="predicted"/>
<evidence type="ECO:0000313" key="4">
    <source>
        <dbReference type="Proteomes" id="UP000255113"/>
    </source>
</evidence>
<keyword evidence="1" id="KW-0472">Membrane</keyword>
<accession>A0A379AV20</accession>
<gene>
    <name evidence="3" type="ORF">EV689_10549</name>
    <name evidence="2" type="ORF">NCTC11188_00535</name>
</gene>
<evidence type="ECO:0000256" key="1">
    <source>
        <dbReference type="SAM" id="Phobius"/>
    </source>
</evidence>
<dbReference type="Proteomes" id="UP000255113">
    <property type="component" value="Unassembled WGS sequence"/>
</dbReference>
<dbReference type="AlphaFoldDB" id="A0A379AV20"/>
<evidence type="ECO:0000313" key="5">
    <source>
        <dbReference type="Proteomes" id="UP000294683"/>
    </source>
</evidence>
<reference evidence="2 4" key="1">
    <citation type="submission" date="2018-06" db="EMBL/GenBank/DDBJ databases">
        <authorList>
            <consortium name="Pathogen Informatics"/>
            <person name="Doyle S."/>
        </authorList>
    </citation>
    <scope>NUCLEOTIDE SEQUENCE [LARGE SCALE GENOMIC DNA]</scope>
    <source>
        <strain evidence="2 4">NCTC11188</strain>
    </source>
</reference>
<sequence length="95" mass="11587">MASLELQKQMIINKRNLNWRLKTKSYALDILTWAIWVYMMYFIVQNWEFITTRPMFEQFRLFEIMFLMTGLVFCLLFIAVSWSFISKNTKLPQSQ</sequence>
<dbReference type="RefSeq" id="WP_103852574.1">
    <property type="nucleotide sequence ID" value="NZ_JBMMGB010000008.1"/>
</dbReference>
<reference evidence="3 5" key="2">
    <citation type="submission" date="2019-03" db="EMBL/GenBank/DDBJ databases">
        <title>Genomic Encyclopedia of Type Strains, Phase IV (KMG-IV): sequencing the most valuable type-strain genomes for metagenomic binning, comparative biology and taxonomic classification.</title>
        <authorList>
            <person name="Goeker M."/>
        </authorList>
    </citation>
    <scope>NUCLEOTIDE SEQUENCE [LARGE SCALE GENOMIC DNA]</scope>
    <source>
        <strain evidence="3 5">DSM 17481</strain>
    </source>
</reference>
<dbReference type="EMBL" id="UGSQ01000003">
    <property type="protein sequence ID" value="SUB26197.1"/>
    <property type="molecule type" value="Genomic_DNA"/>
</dbReference>
<keyword evidence="1" id="KW-1133">Transmembrane helix</keyword>
<feature type="transmembrane region" description="Helical" evidence="1">
    <location>
        <begin position="26"/>
        <end position="44"/>
    </location>
</feature>
<feature type="transmembrane region" description="Helical" evidence="1">
    <location>
        <begin position="64"/>
        <end position="85"/>
    </location>
</feature>
<organism evidence="2 4">
    <name type="scientific">Avibacterium gallinarum</name>
    <name type="common">Pasteurella gallinarum</name>
    <dbReference type="NCBI Taxonomy" id="755"/>
    <lineage>
        <taxon>Bacteria</taxon>
        <taxon>Pseudomonadati</taxon>
        <taxon>Pseudomonadota</taxon>
        <taxon>Gammaproteobacteria</taxon>
        <taxon>Pasteurellales</taxon>
        <taxon>Pasteurellaceae</taxon>
        <taxon>Avibacterium</taxon>
    </lineage>
</organism>
<keyword evidence="5" id="KW-1185">Reference proteome</keyword>